<dbReference type="RefSeq" id="WP_089282754.1">
    <property type="nucleotide sequence ID" value="NZ_FZOJ01000008.1"/>
</dbReference>
<keyword evidence="2" id="KW-1185">Reference proteome</keyword>
<dbReference type="OrthoDB" id="1798228at2"/>
<dbReference type="AlphaFoldDB" id="A0A239DRX6"/>
<name>A0A239DRX6_9FIRM</name>
<proteinExistence type="predicted"/>
<evidence type="ECO:0000313" key="2">
    <source>
        <dbReference type="Proteomes" id="UP000198304"/>
    </source>
</evidence>
<dbReference type="EMBL" id="FZOJ01000008">
    <property type="protein sequence ID" value="SNS34324.1"/>
    <property type="molecule type" value="Genomic_DNA"/>
</dbReference>
<organism evidence="1 2">
    <name type="scientific">Anaerovirgula multivorans</name>
    <dbReference type="NCBI Taxonomy" id="312168"/>
    <lineage>
        <taxon>Bacteria</taxon>
        <taxon>Bacillati</taxon>
        <taxon>Bacillota</taxon>
        <taxon>Clostridia</taxon>
        <taxon>Peptostreptococcales</taxon>
        <taxon>Natronincolaceae</taxon>
        <taxon>Anaerovirgula</taxon>
    </lineage>
</organism>
<reference evidence="1 2" key="1">
    <citation type="submission" date="2017-06" db="EMBL/GenBank/DDBJ databases">
        <authorList>
            <person name="Kim H.J."/>
            <person name="Triplett B.A."/>
        </authorList>
    </citation>
    <scope>NUCLEOTIDE SEQUENCE [LARGE SCALE GENOMIC DNA]</scope>
    <source>
        <strain evidence="1 2">SCA</strain>
    </source>
</reference>
<accession>A0A239DRX6</accession>
<dbReference type="Proteomes" id="UP000198304">
    <property type="component" value="Unassembled WGS sequence"/>
</dbReference>
<sequence>MSKRKTAIIICMFIFILVFLHSMSTLALRTSVFLHGYPIVALTTTIQEYEPYDQYNRELLQKENSRLYKLTPPPIEKATDGYLYTWKVNKKGYLYFASYYGEA</sequence>
<evidence type="ECO:0000313" key="1">
    <source>
        <dbReference type="EMBL" id="SNS34324.1"/>
    </source>
</evidence>
<protein>
    <submittedName>
        <fullName evidence="1">Uncharacterized protein</fullName>
    </submittedName>
</protein>
<gene>
    <name evidence="1" type="ORF">SAMN05446037_100875</name>
</gene>